<organism evidence="2 3">
    <name type="scientific">Phyllostomus discolor</name>
    <name type="common">pale spear-nosed bat</name>
    <dbReference type="NCBI Taxonomy" id="89673"/>
    <lineage>
        <taxon>Eukaryota</taxon>
        <taxon>Metazoa</taxon>
        <taxon>Chordata</taxon>
        <taxon>Craniata</taxon>
        <taxon>Vertebrata</taxon>
        <taxon>Euteleostomi</taxon>
        <taxon>Mammalia</taxon>
        <taxon>Eutheria</taxon>
        <taxon>Laurasiatheria</taxon>
        <taxon>Chiroptera</taxon>
        <taxon>Yangochiroptera</taxon>
        <taxon>Phyllostomidae</taxon>
        <taxon>Phyllostominae</taxon>
        <taxon>Phyllostomus</taxon>
    </lineage>
</organism>
<dbReference type="EMBL" id="JABVXQ010000006">
    <property type="protein sequence ID" value="KAF6104058.1"/>
    <property type="molecule type" value="Genomic_DNA"/>
</dbReference>
<proteinExistence type="predicted"/>
<feature type="compositionally biased region" description="Basic residues" evidence="1">
    <location>
        <begin position="237"/>
        <end position="247"/>
    </location>
</feature>
<evidence type="ECO:0000313" key="2">
    <source>
        <dbReference type="EMBL" id="KAF6104058.1"/>
    </source>
</evidence>
<feature type="region of interest" description="Disordered" evidence="1">
    <location>
        <begin position="232"/>
        <end position="256"/>
    </location>
</feature>
<accession>A0A833ZWY7</accession>
<dbReference type="Proteomes" id="UP000664940">
    <property type="component" value="Unassembled WGS sequence"/>
</dbReference>
<evidence type="ECO:0000256" key="1">
    <source>
        <dbReference type="SAM" id="MobiDB-lite"/>
    </source>
</evidence>
<sequence>MPTRVLSPFLLTQVRCFLSTRWPSPSARPLERLPHGVCSSWSASLPEREPTETLPTNCPPHRYGWICLRPIPCKLGSCGRRGDPFRANDCRNAASSASQLLSVAPGPTPPPTRALGAENGRCFHVHGARCVGSTQNRPQGRRRAPSSDARLPLPPALPLRWASRPRTAPASRFPLRCCWGEDRAHFYRFLSGQKAWIPVQGLPVSELFNSIRAGRNKTVKLGARPALSGPWQGAGLRRSRWPQHHSPHPSVLRSGDKGQRLRKFPVRCSVHNVSCERETRV</sequence>
<name>A0A833ZWY7_9CHIR</name>
<gene>
    <name evidence="2" type="ORF">HJG60_011107</name>
</gene>
<evidence type="ECO:0000313" key="3">
    <source>
        <dbReference type="Proteomes" id="UP000664940"/>
    </source>
</evidence>
<dbReference type="AlphaFoldDB" id="A0A833ZWY7"/>
<comment type="caution">
    <text evidence="2">The sequence shown here is derived from an EMBL/GenBank/DDBJ whole genome shotgun (WGS) entry which is preliminary data.</text>
</comment>
<feature type="region of interest" description="Disordered" evidence="1">
    <location>
        <begin position="133"/>
        <end position="156"/>
    </location>
</feature>
<reference evidence="2 3" key="1">
    <citation type="journal article" date="2020" name="Nature">
        <title>Six reference-quality genomes reveal evolution of bat adaptations.</title>
        <authorList>
            <person name="Jebb D."/>
            <person name="Huang Z."/>
            <person name="Pippel M."/>
            <person name="Hughes G.M."/>
            <person name="Lavrichenko K."/>
            <person name="Devanna P."/>
            <person name="Winkler S."/>
            <person name="Jermiin L.S."/>
            <person name="Skirmuntt E.C."/>
            <person name="Katzourakis A."/>
            <person name="Burkitt-Gray L."/>
            <person name="Ray D.A."/>
            <person name="Sullivan K.A.M."/>
            <person name="Roscito J.G."/>
            <person name="Kirilenko B.M."/>
            <person name="Davalos L.M."/>
            <person name="Corthals A.P."/>
            <person name="Power M.L."/>
            <person name="Jones G."/>
            <person name="Ransome R.D."/>
            <person name="Dechmann D.K.N."/>
            <person name="Locatelli A.G."/>
            <person name="Puechmaille S.J."/>
            <person name="Fedrigo O."/>
            <person name="Jarvis E.D."/>
            <person name="Hiller M."/>
            <person name="Vernes S.C."/>
            <person name="Myers E.W."/>
            <person name="Teeling E.C."/>
        </authorList>
    </citation>
    <scope>NUCLEOTIDE SEQUENCE [LARGE SCALE GENOMIC DNA]</scope>
    <source>
        <strain evidence="2">Bat1K_MPI-CBG_1</strain>
    </source>
</reference>
<protein>
    <submittedName>
        <fullName evidence="2">Uncharacterized protein</fullName>
    </submittedName>
</protein>